<proteinExistence type="predicted"/>
<organism evidence="2 3">
    <name type="scientific">Catenulispora yoronensis</name>
    <dbReference type="NCBI Taxonomy" id="450799"/>
    <lineage>
        <taxon>Bacteria</taxon>
        <taxon>Bacillati</taxon>
        <taxon>Actinomycetota</taxon>
        <taxon>Actinomycetes</taxon>
        <taxon>Catenulisporales</taxon>
        <taxon>Catenulisporaceae</taxon>
        <taxon>Catenulispora</taxon>
    </lineage>
</organism>
<reference evidence="2 3" key="1">
    <citation type="journal article" date="2019" name="Int. J. Syst. Evol. Microbiol.">
        <title>The Global Catalogue of Microorganisms (GCM) 10K type strain sequencing project: providing services to taxonomists for standard genome sequencing and annotation.</title>
        <authorList>
            <consortium name="The Broad Institute Genomics Platform"/>
            <consortium name="The Broad Institute Genome Sequencing Center for Infectious Disease"/>
            <person name="Wu L."/>
            <person name="Ma J."/>
        </authorList>
    </citation>
    <scope>NUCLEOTIDE SEQUENCE [LARGE SCALE GENOMIC DNA]</scope>
    <source>
        <strain evidence="2 3">JCM 16014</strain>
    </source>
</reference>
<dbReference type="RefSeq" id="WP_344665435.1">
    <property type="nucleotide sequence ID" value="NZ_BAAAQN010000009.1"/>
</dbReference>
<comment type="caution">
    <text evidence="2">The sequence shown here is derived from an EMBL/GenBank/DDBJ whole genome shotgun (WGS) entry which is preliminary data.</text>
</comment>
<evidence type="ECO:0000313" key="3">
    <source>
        <dbReference type="Proteomes" id="UP001500751"/>
    </source>
</evidence>
<protein>
    <recommendedName>
        <fullName evidence="4">ATP-grasp domain-containing protein</fullName>
    </recommendedName>
</protein>
<keyword evidence="3" id="KW-1185">Reference proteome</keyword>
<dbReference type="Gene3D" id="3.30.470.20">
    <property type="entry name" value="ATP-grasp fold, B domain"/>
    <property type="match status" value="1"/>
</dbReference>
<sequence>MIVTAVEAPGFSLDRLVAAAAERGVRTRMVTRDADVRSAEQDALAGEDLVVTLVNPGDLGPSRDPDSWARSALTAAIGLALDHQNPEARALIRNRAELRNHLYRHGYSRGKGRVFGPGTTDAEIRRSVRFPAVIRDSAGIADRDGWLARTAADLDAIRSAAAAGEMLGDTFTAEPYFGGPTFDVEALTWAGQTWIRSVRPRAAGLDPASAFPAERMPELTRWLTGVLRCVGVHRGFARVEVAAAGRHFEAVTVEIRSGGPAHGEDLCRVLGTGALATFADVVFDDRPAPVAANTGRAVFYAGDIAAPGVPPLASRAGARSSDLSGPSDGPACVAVLLASGLIAESTLLTAMASAAPQRDPHPGPRPGSRRGPRRGGPALVA</sequence>
<evidence type="ECO:0000256" key="1">
    <source>
        <dbReference type="SAM" id="MobiDB-lite"/>
    </source>
</evidence>
<name>A0ABN2TYD5_9ACTN</name>
<evidence type="ECO:0008006" key="4">
    <source>
        <dbReference type="Google" id="ProtNLM"/>
    </source>
</evidence>
<gene>
    <name evidence="2" type="ORF">GCM10009839_22140</name>
</gene>
<dbReference type="Proteomes" id="UP001500751">
    <property type="component" value="Unassembled WGS sequence"/>
</dbReference>
<feature type="region of interest" description="Disordered" evidence="1">
    <location>
        <begin position="352"/>
        <end position="381"/>
    </location>
</feature>
<dbReference type="SUPFAM" id="SSF56059">
    <property type="entry name" value="Glutathione synthetase ATP-binding domain-like"/>
    <property type="match status" value="1"/>
</dbReference>
<evidence type="ECO:0000313" key="2">
    <source>
        <dbReference type="EMBL" id="GAA2023993.1"/>
    </source>
</evidence>
<accession>A0ABN2TYD5</accession>
<dbReference type="EMBL" id="BAAAQN010000009">
    <property type="protein sequence ID" value="GAA2023993.1"/>
    <property type="molecule type" value="Genomic_DNA"/>
</dbReference>